<protein>
    <submittedName>
        <fullName evidence="2">Uncharacterized protein</fullName>
    </submittedName>
</protein>
<feature type="compositionally biased region" description="Polar residues" evidence="1">
    <location>
        <begin position="274"/>
        <end position="329"/>
    </location>
</feature>
<keyword evidence="3" id="KW-1185">Reference proteome</keyword>
<feature type="compositionally biased region" description="Low complexity" evidence="1">
    <location>
        <begin position="518"/>
        <end position="537"/>
    </location>
</feature>
<reference evidence="2 3" key="1">
    <citation type="submission" date="2015-08" db="EMBL/GenBank/DDBJ databases">
        <title>Next Generation Sequencing and Analysis of the Genome of Puccinia sorghi L Schw, the Causal Agent of Maize Common Rust.</title>
        <authorList>
            <person name="Rochi L."/>
            <person name="Burguener G."/>
            <person name="Darino M."/>
            <person name="Turjanski A."/>
            <person name="Kreff E."/>
            <person name="Dieguez M.J."/>
            <person name="Sacco F."/>
        </authorList>
    </citation>
    <scope>NUCLEOTIDE SEQUENCE [LARGE SCALE GENOMIC DNA]</scope>
    <source>
        <strain evidence="2 3">RO10H11247</strain>
    </source>
</reference>
<dbReference type="Proteomes" id="UP000037035">
    <property type="component" value="Unassembled WGS sequence"/>
</dbReference>
<dbReference type="OrthoDB" id="10685297at2759"/>
<feature type="compositionally biased region" description="Polar residues" evidence="1">
    <location>
        <begin position="373"/>
        <end position="405"/>
    </location>
</feature>
<feature type="compositionally biased region" description="Low complexity" evidence="1">
    <location>
        <begin position="486"/>
        <end position="507"/>
    </location>
</feature>
<feature type="compositionally biased region" description="Polar residues" evidence="1">
    <location>
        <begin position="343"/>
        <end position="361"/>
    </location>
</feature>
<accession>A0A0L6V4Q4</accession>
<name>A0A0L6V4Q4_9BASI</name>
<evidence type="ECO:0000313" key="2">
    <source>
        <dbReference type="EMBL" id="KNZ55120.1"/>
    </source>
</evidence>
<dbReference type="VEuPathDB" id="FungiDB:VP01_275g3"/>
<dbReference type="AlphaFoldDB" id="A0A0L6V4Q4"/>
<gene>
    <name evidence="2" type="ORF">VP01_275g3</name>
</gene>
<comment type="caution">
    <text evidence="2">The sequence shown here is derived from an EMBL/GenBank/DDBJ whole genome shotgun (WGS) entry which is preliminary data.</text>
</comment>
<evidence type="ECO:0000313" key="3">
    <source>
        <dbReference type="Proteomes" id="UP000037035"/>
    </source>
</evidence>
<feature type="compositionally biased region" description="Polar residues" evidence="1">
    <location>
        <begin position="589"/>
        <end position="603"/>
    </location>
</feature>
<feature type="compositionally biased region" description="Polar residues" evidence="1">
    <location>
        <begin position="539"/>
        <end position="563"/>
    </location>
</feature>
<feature type="compositionally biased region" description="Low complexity" evidence="1">
    <location>
        <begin position="449"/>
        <end position="460"/>
    </location>
</feature>
<feature type="compositionally biased region" description="Basic and acidic residues" evidence="1">
    <location>
        <begin position="419"/>
        <end position="434"/>
    </location>
</feature>
<sequence length="603" mass="64464">MAKTDIDLPPRVNNTLPFSKYRLKDVPPTLHDSHSASTDSKKFGKACIQGQWDHANVVLNCFSATFDLHGSSHPSLWRVGPALNPLASHYQVSKQLMPVRSRVLPNPSFLLGADKFLVPRLKILLALHGVDFPAQASRGQLVQRYDELVQNLNQATPGRPITVNVNIPPHPQAKKQKPNCQTTSKTRPPKPLHLVHEARSGHVGKTRQPKSAARNWAFFSPYDWQSRQYAQALSAGHSTSHMTGSSARCGHSSSQPRSSAGRRRSLSQASQLSVGHSLSQVSESSNGYSLQRSAWLASQDSKQAPRASKTQTQDHGPYTQGNPLPSSSDFWEPRSSAGRRHSLSQASQLSAGRSLSQVSESSDGHSLRRSARLASQDSKQAASPSETQTQDHGPYTQGNPLPSSSDFREPDSQSSSDTKSSDPDTESSHPDTESSAKTNPTHSPDPKSSKASLLDLSSELNVGADHGASSSSQNDPSHSDNHPDSPHTSSQAAPSPPSSQTAPISSSDRADPIPPRNPAASSPASSPADSSLPQAASRAPSSQVESKASSQVESNASPRSVGSNKRRRPTAKQTPPEAPFGSCDPLQAPPQTITQAPSGFTKQ</sequence>
<proteinExistence type="predicted"/>
<feature type="compositionally biased region" description="Polar residues" evidence="1">
    <location>
        <begin position="235"/>
        <end position="256"/>
    </location>
</feature>
<dbReference type="EMBL" id="LAVV01007679">
    <property type="protein sequence ID" value="KNZ55120.1"/>
    <property type="molecule type" value="Genomic_DNA"/>
</dbReference>
<organism evidence="2 3">
    <name type="scientific">Puccinia sorghi</name>
    <dbReference type="NCBI Taxonomy" id="27349"/>
    <lineage>
        <taxon>Eukaryota</taxon>
        <taxon>Fungi</taxon>
        <taxon>Dikarya</taxon>
        <taxon>Basidiomycota</taxon>
        <taxon>Pucciniomycotina</taxon>
        <taxon>Pucciniomycetes</taxon>
        <taxon>Pucciniales</taxon>
        <taxon>Pucciniaceae</taxon>
        <taxon>Puccinia</taxon>
    </lineage>
</organism>
<evidence type="ECO:0000256" key="1">
    <source>
        <dbReference type="SAM" id="MobiDB-lite"/>
    </source>
</evidence>
<feature type="region of interest" description="Disordered" evidence="1">
    <location>
        <begin position="235"/>
        <end position="603"/>
    </location>
</feature>
<dbReference type="STRING" id="27349.A0A0L6V4Q4"/>
<feature type="region of interest" description="Disordered" evidence="1">
    <location>
        <begin position="166"/>
        <end position="211"/>
    </location>
</feature>